<proteinExistence type="predicted"/>
<dbReference type="Proteomes" id="UP000507222">
    <property type="component" value="Unassembled WGS sequence"/>
</dbReference>
<evidence type="ECO:0000313" key="1">
    <source>
        <dbReference type="EMBL" id="CAB4290874.1"/>
    </source>
</evidence>
<organism evidence="2 4">
    <name type="scientific">Prunus armeniaca</name>
    <name type="common">Apricot</name>
    <name type="synonym">Armeniaca vulgaris</name>
    <dbReference type="NCBI Taxonomy" id="36596"/>
    <lineage>
        <taxon>Eukaryota</taxon>
        <taxon>Viridiplantae</taxon>
        <taxon>Streptophyta</taxon>
        <taxon>Embryophyta</taxon>
        <taxon>Tracheophyta</taxon>
        <taxon>Spermatophyta</taxon>
        <taxon>Magnoliopsida</taxon>
        <taxon>eudicotyledons</taxon>
        <taxon>Gunneridae</taxon>
        <taxon>Pentapetalae</taxon>
        <taxon>rosids</taxon>
        <taxon>fabids</taxon>
        <taxon>Rosales</taxon>
        <taxon>Rosaceae</taxon>
        <taxon>Amygdaloideae</taxon>
        <taxon>Amygdaleae</taxon>
        <taxon>Prunus</taxon>
    </lineage>
</organism>
<gene>
    <name evidence="1" type="ORF">CURHAP_LOCUS51048</name>
    <name evidence="2" type="ORF">ORAREDHAP_LOCUS50317</name>
</gene>
<protein>
    <submittedName>
        <fullName evidence="2">Uncharacterized protein</fullName>
    </submittedName>
</protein>
<keyword evidence="4" id="KW-1185">Reference proteome</keyword>
<dbReference type="AlphaFoldDB" id="A0A6J5YBB4"/>
<dbReference type="EMBL" id="CAEKKB010000008">
    <property type="protein sequence ID" value="CAB4321195.1"/>
    <property type="molecule type" value="Genomic_DNA"/>
</dbReference>
<name>A0A6J5YBB4_PRUAR</name>
<evidence type="ECO:0000313" key="4">
    <source>
        <dbReference type="Proteomes" id="UP000507245"/>
    </source>
</evidence>
<evidence type="ECO:0000313" key="3">
    <source>
        <dbReference type="Proteomes" id="UP000507222"/>
    </source>
</evidence>
<dbReference type="Proteomes" id="UP000507245">
    <property type="component" value="Unassembled WGS sequence"/>
</dbReference>
<reference evidence="2 3" key="2">
    <citation type="submission" date="2020-05" db="EMBL/GenBank/DDBJ databases">
        <authorList>
            <person name="Campoy J."/>
            <person name="Schneeberger K."/>
            <person name="Spophaly S."/>
        </authorList>
    </citation>
    <scope>NUCLEOTIDE SEQUENCE [LARGE SCALE GENOMIC DNA]</scope>
    <source>
        <strain evidence="2">PruArmRojPasFocal</strain>
    </source>
</reference>
<reference evidence="4" key="1">
    <citation type="journal article" date="2020" name="Genome Biol.">
        <title>Gamete binning: chromosome-level and haplotype-resolved genome assembly enabled by high-throughput single-cell sequencing of gamete genomes.</title>
        <authorList>
            <person name="Campoy J.A."/>
            <person name="Sun H."/>
            <person name="Goel M."/>
            <person name="Jiao W.-B."/>
            <person name="Folz-Donahue K."/>
            <person name="Wang N."/>
            <person name="Rubio M."/>
            <person name="Liu C."/>
            <person name="Kukat C."/>
            <person name="Ruiz D."/>
            <person name="Huettel B."/>
            <person name="Schneeberger K."/>
        </authorList>
    </citation>
    <scope>NUCLEOTIDE SEQUENCE [LARGE SCALE GENOMIC DNA]</scope>
    <source>
        <strain evidence="4">cv. Rojo Pasion</strain>
    </source>
</reference>
<dbReference type="EMBL" id="CAEKDK010000008">
    <property type="protein sequence ID" value="CAB4290874.1"/>
    <property type="molecule type" value="Genomic_DNA"/>
</dbReference>
<accession>A0A6J5YBB4</accession>
<evidence type="ECO:0000313" key="2">
    <source>
        <dbReference type="EMBL" id="CAB4321195.1"/>
    </source>
</evidence>
<sequence length="71" mass="7668">MRSKPRNQKAILIPTIQSMRVTCNCFTLLGPLLPFEHAHHAASAPSPMLALLSNLSLSQCVRGTPGCTNQP</sequence>